<comment type="caution">
    <text evidence="6">The sequence shown here is derived from an EMBL/GenBank/DDBJ whole genome shotgun (WGS) entry which is preliminary data.</text>
</comment>
<proteinExistence type="predicted"/>
<evidence type="ECO:0000256" key="2">
    <source>
        <dbReference type="ARBA" id="ARBA00023125"/>
    </source>
</evidence>
<dbReference type="Gene3D" id="1.10.10.60">
    <property type="entry name" value="Homeodomain-like"/>
    <property type="match status" value="1"/>
</dbReference>
<dbReference type="Gene3D" id="1.10.357.10">
    <property type="entry name" value="Tetracycline Repressor, domain 2"/>
    <property type="match status" value="1"/>
</dbReference>
<evidence type="ECO:0000256" key="3">
    <source>
        <dbReference type="ARBA" id="ARBA00023163"/>
    </source>
</evidence>
<evidence type="ECO:0000256" key="4">
    <source>
        <dbReference type="PROSITE-ProRule" id="PRU00335"/>
    </source>
</evidence>
<gene>
    <name evidence="6" type="ORF">FZD51_22665</name>
</gene>
<dbReference type="RefSeq" id="WP_129614045.1">
    <property type="nucleotide sequence ID" value="NZ_JAIVAO010000014.1"/>
</dbReference>
<dbReference type="InterPro" id="IPR009057">
    <property type="entry name" value="Homeodomain-like_sf"/>
</dbReference>
<reference evidence="6 7" key="1">
    <citation type="submission" date="2019-08" db="EMBL/GenBank/DDBJ databases">
        <title>Bacillus genomes from the desert of Cuatro Cienegas, Coahuila.</title>
        <authorList>
            <person name="Olmedo-Alvarez G."/>
        </authorList>
    </citation>
    <scope>NUCLEOTIDE SEQUENCE [LARGE SCALE GENOMIC DNA]</scope>
    <source>
        <strain evidence="6 7">CH446_14T</strain>
    </source>
</reference>
<name>A0A5D4QZZ2_9BACI</name>
<keyword evidence="3" id="KW-0804">Transcription</keyword>
<dbReference type="InterPro" id="IPR036271">
    <property type="entry name" value="Tet_transcr_reg_TetR-rel_C_sf"/>
</dbReference>
<dbReference type="InterPro" id="IPR050109">
    <property type="entry name" value="HTH-type_TetR-like_transc_reg"/>
</dbReference>
<dbReference type="SUPFAM" id="SSF48498">
    <property type="entry name" value="Tetracyclin repressor-like, C-terminal domain"/>
    <property type="match status" value="1"/>
</dbReference>
<accession>A0A5D4QZZ2</accession>
<keyword evidence="1" id="KW-0805">Transcription regulation</keyword>
<dbReference type="PRINTS" id="PR00455">
    <property type="entry name" value="HTHTETR"/>
</dbReference>
<dbReference type="SUPFAM" id="SSF46689">
    <property type="entry name" value="Homeodomain-like"/>
    <property type="match status" value="1"/>
</dbReference>
<dbReference type="InterPro" id="IPR001647">
    <property type="entry name" value="HTH_TetR"/>
</dbReference>
<dbReference type="PANTHER" id="PTHR30055:SF238">
    <property type="entry name" value="MYCOFACTOCIN BIOSYNTHESIS TRANSCRIPTIONAL REGULATOR MFTR-RELATED"/>
    <property type="match status" value="1"/>
</dbReference>
<dbReference type="Proteomes" id="UP000322139">
    <property type="component" value="Unassembled WGS sequence"/>
</dbReference>
<dbReference type="PROSITE" id="PS50977">
    <property type="entry name" value="HTH_TETR_2"/>
    <property type="match status" value="1"/>
</dbReference>
<evidence type="ECO:0000256" key="1">
    <source>
        <dbReference type="ARBA" id="ARBA00023015"/>
    </source>
</evidence>
<dbReference type="PANTHER" id="PTHR30055">
    <property type="entry name" value="HTH-TYPE TRANSCRIPTIONAL REGULATOR RUTR"/>
    <property type="match status" value="1"/>
</dbReference>
<dbReference type="AlphaFoldDB" id="A0A5D4QZZ2"/>
<evidence type="ECO:0000313" key="6">
    <source>
        <dbReference type="EMBL" id="TYS42922.1"/>
    </source>
</evidence>
<evidence type="ECO:0000259" key="5">
    <source>
        <dbReference type="PROSITE" id="PS50977"/>
    </source>
</evidence>
<keyword evidence="2 4" id="KW-0238">DNA-binding</keyword>
<dbReference type="Pfam" id="PF00440">
    <property type="entry name" value="TetR_N"/>
    <property type="match status" value="1"/>
</dbReference>
<dbReference type="GO" id="GO:0000976">
    <property type="term" value="F:transcription cis-regulatory region binding"/>
    <property type="evidence" value="ECO:0007669"/>
    <property type="project" value="TreeGrafter"/>
</dbReference>
<evidence type="ECO:0000313" key="7">
    <source>
        <dbReference type="Proteomes" id="UP000322139"/>
    </source>
</evidence>
<feature type="domain" description="HTH tetR-type" evidence="5">
    <location>
        <begin position="1"/>
        <end position="60"/>
    </location>
</feature>
<sequence>MTSQQIKQAALKLFAEKGYEGTPLSAIAKAVGIKTPSLYAHFPSKEELFLSVFRDTVSLELLTIKEAMDDQSSDNALDTIKAIFDALTELREENENIQFFKRAIFFPPADLGPKLKEEFFEYEKHSTDMLQGLFEHGKKESMFTAAGSGEMAAAFYCLIDGLLVEQHYYSQEEYNKRRESAWKIFLAGIIMKKEG</sequence>
<feature type="DNA-binding region" description="H-T-H motif" evidence="4">
    <location>
        <begin position="23"/>
        <end position="42"/>
    </location>
</feature>
<dbReference type="EMBL" id="VTER01000015">
    <property type="protein sequence ID" value="TYS42922.1"/>
    <property type="molecule type" value="Genomic_DNA"/>
</dbReference>
<dbReference type="GO" id="GO:0003700">
    <property type="term" value="F:DNA-binding transcription factor activity"/>
    <property type="evidence" value="ECO:0007669"/>
    <property type="project" value="TreeGrafter"/>
</dbReference>
<organism evidence="6 7">
    <name type="scientific">Bacillus infantis</name>
    <dbReference type="NCBI Taxonomy" id="324767"/>
    <lineage>
        <taxon>Bacteria</taxon>
        <taxon>Bacillati</taxon>
        <taxon>Bacillota</taxon>
        <taxon>Bacilli</taxon>
        <taxon>Bacillales</taxon>
        <taxon>Bacillaceae</taxon>
        <taxon>Bacillus</taxon>
    </lineage>
</organism>
<protein>
    <submittedName>
        <fullName evidence="6">TetR/AcrR family transcriptional regulator</fullName>
    </submittedName>
</protein>